<evidence type="ECO:0000259" key="1">
    <source>
        <dbReference type="Pfam" id="PF03551"/>
    </source>
</evidence>
<dbReference type="Proteomes" id="UP001566331">
    <property type="component" value="Unassembled WGS sequence"/>
</dbReference>
<sequence length="140" mass="15665">MTRPGSSQRGVPRPTPDYTDRVYWQGSIKMSLSKFFVLRVLHRQPMHGYEVVQAVAKTTRGCCSPTEGTIYPMLADFEADGCLRSRLETVQGRERKVYALTERGRQAFRTAVAAWLEATDCILASKAAAEPQRGMSDECC</sequence>
<evidence type="ECO:0000313" key="3">
    <source>
        <dbReference type="Proteomes" id="UP001566331"/>
    </source>
</evidence>
<dbReference type="RefSeq" id="WP_370564665.1">
    <property type="nucleotide sequence ID" value="NZ_JBFWIB010000009.1"/>
</dbReference>
<dbReference type="SUPFAM" id="SSF46785">
    <property type="entry name" value="Winged helix' DNA-binding domain"/>
    <property type="match status" value="1"/>
</dbReference>
<dbReference type="Gene3D" id="1.10.10.10">
    <property type="entry name" value="Winged helix-like DNA-binding domain superfamily/Winged helix DNA-binding domain"/>
    <property type="match status" value="1"/>
</dbReference>
<reference evidence="2 3" key="1">
    <citation type="submission" date="2024-07" db="EMBL/GenBank/DDBJ databases">
        <title>Luteimonas salilacus sp. nov., isolated from the shore soil of Salt Lake in Tibet of China.</title>
        <authorList>
            <person name="Zhang X."/>
            <person name="Li A."/>
        </authorList>
    </citation>
    <scope>NUCLEOTIDE SEQUENCE [LARGE SCALE GENOMIC DNA]</scope>
    <source>
        <strain evidence="2 3">B3-2-R+30</strain>
    </source>
</reference>
<dbReference type="InterPro" id="IPR005149">
    <property type="entry name" value="Tscrpt_reg_PadR_N"/>
</dbReference>
<dbReference type="InterPro" id="IPR036388">
    <property type="entry name" value="WH-like_DNA-bd_sf"/>
</dbReference>
<keyword evidence="3" id="KW-1185">Reference proteome</keyword>
<accession>A0ABV4HR54</accession>
<comment type="caution">
    <text evidence="2">The sequence shown here is derived from an EMBL/GenBank/DDBJ whole genome shotgun (WGS) entry which is preliminary data.</text>
</comment>
<dbReference type="PANTHER" id="PTHR43252">
    <property type="entry name" value="TRANSCRIPTIONAL REGULATOR YQJI"/>
    <property type="match status" value="1"/>
</dbReference>
<gene>
    <name evidence="2" type="ORF">AB6713_11460</name>
</gene>
<protein>
    <submittedName>
        <fullName evidence="2">PadR family transcriptional regulator</fullName>
    </submittedName>
</protein>
<dbReference type="EMBL" id="JBFWIC010000014">
    <property type="protein sequence ID" value="MEZ0475228.1"/>
    <property type="molecule type" value="Genomic_DNA"/>
</dbReference>
<dbReference type="Pfam" id="PF03551">
    <property type="entry name" value="PadR"/>
    <property type="match status" value="1"/>
</dbReference>
<name>A0ABV4HR54_9GAMM</name>
<dbReference type="InterPro" id="IPR036390">
    <property type="entry name" value="WH_DNA-bd_sf"/>
</dbReference>
<feature type="domain" description="Transcription regulator PadR N-terminal" evidence="1">
    <location>
        <begin position="37"/>
        <end position="109"/>
    </location>
</feature>
<dbReference type="PANTHER" id="PTHR43252:SF2">
    <property type="entry name" value="TRANSCRIPTION REGULATOR, PADR-LIKE FAMILY"/>
    <property type="match status" value="1"/>
</dbReference>
<organism evidence="2 3">
    <name type="scientific">Luteimonas salinilitoris</name>
    <dbReference type="NCBI Taxonomy" id="3237697"/>
    <lineage>
        <taxon>Bacteria</taxon>
        <taxon>Pseudomonadati</taxon>
        <taxon>Pseudomonadota</taxon>
        <taxon>Gammaproteobacteria</taxon>
        <taxon>Lysobacterales</taxon>
        <taxon>Lysobacteraceae</taxon>
        <taxon>Luteimonas</taxon>
    </lineage>
</organism>
<proteinExistence type="predicted"/>
<evidence type="ECO:0000313" key="2">
    <source>
        <dbReference type="EMBL" id="MEZ0475228.1"/>
    </source>
</evidence>